<dbReference type="InterPro" id="IPR001394">
    <property type="entry name" value="Peptidase_C19_UCH"/>
</dbReference>
<dbReference type="InterPro" id="IPR057763">
    <property type="entry name" value="UBL_USP40"/>
</dbReference>
<evidence type="ECO:0000256" key="2">
    <source>
        <dbReference type="ARBA" id="ARBA00009085"/>
    </source>
</evidence>
<proteinExistence type="inferred from homology"/>
<feature type="domain" description="USP" evidence="13">
    <location>
        <begin position="41"/>
        <end position="461"/>
    </location>
</feature>
<reference evidence="14" key="2">
    <citation type="submission" date="2025-09" db="UniProtKB">
        <authorList>
            <consortium name="Ensembl"/>
        </authorList>
    </citation>
    <scope>IDENTIFICATION</scope>
</reference>
<evidence type="ECO:0000313" key="14">
    <source>
        <dbReference type="Ensembl" id="ENSBJAP00000003559.1"/>
    </source>
</evidence>
<keyword evidence="5" id="KW-0833">Ubl conjugation pathway</keyword>
<dbReference type="Pfam" id="PF25822">
    <property type="entry name" value="UBL_USP40"/>
    <property type="match status" value="1"/>
</dbReference>
<evidence type="ECO:0000256" key="1">
    <source>
        <dbReference type="ARBA" id="ARBA00000707"/>
    </source>
</evidence>
<dbReference type="FunFam" id="3.90.70.10:FF:000101">
    <property type="entry name" value="Ubiquitin specific peptidase 40"/>
    <property type="match status" value="1"/>
</dbReference>
<evidence type="ECO:0000313" key="15">
    <source>
        <dbReference type="Proteomes" id="UP000694555"/>
    </source>
</evidence>
<organism evidence="14 15">
    <name type="scientific">Buteo japonicus</name>
    <dbReference type="NCBI Taxonomy" id="224669"/>
    <lineage>
        <taxon>Eukaryota</taxon>
        <taxon>Metazoa</taxon>
        <taxon>Chordata</taxon>
        <taxon>Craniata</taxon>
        <taxon>Vertebrata</taxon>
        <taxon>Euteleostomi</taxon>
        <taxon>Archelosauria</taxon>
        <taxon>Archosauria</taxon>
        <taxon>Dinosauria</taxon>
        <taxon>Saurischia</taxon>
        <taxon>Theropoda</taxon>
        <taxon>Coelurosauria</taxon>
        <taxon>Aves</taxon>
        <taxon>Neognathae</taxon>
        <taxon>Neoaves</taxon>
        <taxon>Telluraves</taxon>
        <taxon>Accipitrimorphae</taxon>
        <taxon>Accipitriformes</taxon>
        <taxon>Accipitridae</taxon>
        <taxon>Accipitrinae</taxon>
        <taxon>Buteo</taxon>
    </lineage>
</organism>
<feature type="region of interest" description="Disordered" evidence="12">
    <location>
        <begin position="17"/>
        <end position="42"/>
    </location>
</feature>
<dbReference type="InterPro" id="IPR018200">
    <property type="entry name" value="USP_CS"/>
</dbReference>
<sequence>MFGDLFEEDFSFISNNHFGKGKKSKPRGSEPPPPRDFTNLSGIKNQGGTCYLNSLLQTLLFTPEFREALFSLGPEELGSLDDSSKPDAKVRIIPLQLQRLFAQLLLLDQQAASTTDLTESFGWNSHEEMRQHDVQELNRILFSALETSLVGTSGHDLIKRLYHGIVVNQIVCKECKNISERQEDFLDLTVAVKGVAGLEEALWNMYVEEEYFENENLYRCGACDKLVEASKSAKLRKLPPFLTISLLRFNFDFEKCERYKETSCYTFPIQINLRPFCEQTEMDDSEYMYELFSVIIHKGGCYGGHYHVYIRDVDELGNWQLQLIEDTALRDNENAKEVENPLAVLKGILSEEESKQIPVDQLGQKLLEKKGMSWNKKYRKQYGALRKLLFKSDSQGQGLQSLPQKNDVQWNSEKKPTRLRDSSGCHWFDLNDSKVQPIKEMEIEKQFQGKESAYMLFYRKSQLKRPPEARGNPRYQIPEHLLNEMNAANTELQKKRAECDSANNGIDLHLHLSSCYKFHNGALHPSLTWKEGVVDLTIDRRKTLGDLRQSVFQMLESWEGDMILSIAKPLPAGLHLYQILDGDELTLDGIGLADGADIFVWNGKEVGGTKVMTGADHEPVVINVLRLAEYNEGGKGQHFTESQHVFSCSTKLGDLRRALAPSGGIILKNGSGADKEAKNWEVFLEEDMKETVKGVGLMDGCSVLILDSHDQSFVNMSSGNLTAFTYDISWLQVKNFCRTQDEENHVKITATIETVRSLIVQGYKTGCFPEKFCHLPEDYTVKEAELKMGSLLGLFLHTYVFGFLVGDNWHLRRIDWCYEAGEALSQENATLKELNVCSGDTLVVTEGKLPAKVYLTKRVIYLLRNLEYMVGNVYNLCFVFSDYKLGARVEICIEPLQKEEHLGPHELLLRVQMGIPGERDYYDSTDLVWDISKECTTWALRQQVASHYCLPVDKIEIAKYFPERFEWLPISSWTQQISKRKRKKKQESLQSAPYHLKDGDIIGVKNLLLDDTKDFSTVRDDVGKEKQRQLALQKQKSRQAERLHDHVFSEEKLNIKHRKPEVALSINVGVFR</sequence>
<dbReference type="PANTHER" id="PTHR24006:SF842">
    <property type="entry name" value="UBIQUITIN CARBOXYL-TERMINAL HYDROLASE 40"/>
    <property type="match status" value="1"/>
</dbReference>
<dbReference type="AlphaFoldDB" id="A0A8B9Z4X2"/>
<dbReference type="Gene3D" id="3.90.70.10">
    <property type="entry name" value="Cysteine proteinases"/>
    <property type="match status" value="1"/>
</dbReference>
<dbReference type="PROSITE" id="PS00972">
    <property type="entry name" value="USP_1"/>
    <property type="match status" value="1"/>
</dbReference>
<dbReference type="GO" id="GO:0006508">
    <property type="term" value="P:proteolysis"/>
    <property type="evidence" value="ECO:0007669"/>
    <property type="project" value="UniProtKB-KW"/>
</dbReference>
<dbReference type="Ensembl" id="ENSBJAT00000003643.1">
    <property type="protein sequence ID" value="ENSBJAP00000003559.1"/>
    <property type="gene ID" value="ENSBJAG00000002519.1"/>
</dbReference>
<feature type="region of interest" description="Disordered" evidence="12">
    <location>
        <begin position="396"/>
        <end position="421"/>
    </location>
</feature>
<evidence type="ECO:0000256" key="9">
    <source>
        <dbReference type="ARBA" id="ARBA00075197"/>
    </source>
</evidence>
<keyword evidence="4" id="KW-0645">Protease</keyword>
<name>A0A8B9Z4X2_9AVES</name>
<feature type="compositionally biased region" description="Basic and acidic residues" evidence="12">
    <location>
        <begin position="412"/>
        <end position="421"/>
    </location>
</feature>
<keyword evidence="7" id="KW-0788">Thiol protease</keyword>
<evidence type="ECO:0000256" key="4">
    <source>
        <dbReference type="ARBA" id="ARBA00022670"/>
    </source>
</evidence>
<dbReference type="Proteomes" id="UP000694555">
    <property type="component" value="Unplaced"/>
</dbReference>
<dbReference type="SUPFAM" id="SSF54001">
    <property type="entry name" value="Cysteine proteinases"/>
    <property type="match status" value="1"/>
</dbReference>
<protein>
    <recommendedName>
        <fullName evidence="8">Ubiquitin carboxyl-terminal hydrolase 40</fullName>
        <ecNumber evidence="3">3.4.19.12</ecNumber>
    </recommendedName>
    <alternativeName>
        <fullName evidence="11">Deubiquitinating enzyme 40</fullName>
    </alternativeName>
    <alternativeName>
        <fullName evidence="9">Ubiquitin thioesterase 40</fullName>
    </alternativeName>
    <alternativeName>
        <fullName evidence="10">Ubiquitin-specific-processing protease 40</fullName>
    </alternativeName>
</protein>
<reference evidence="14" key="1">
    <citation type="submission" date="2025-08" db="UniProtKB">
        <authorList>
            <consortium name="Ensembl"/>
        </authorList>
    </citation>
    <scope>IDENTIFICATION</scope>
</reference>
<dbReference type="GO" id="GO:0005634">
    <property type="term" value="C:nucleus"/>
    <property type="evidence" value="ECO:0007669"/>
    <property type="project" value="TreeGrafter"/>
</dbReference>
<evidence type="ECO:0000256" key="8">
    <source>
        <dbReference type="ARBA" id="ARBA00071622"/>
    </source>
</evidence>
<dbReference type="InterPro" id="IPR038765">
    <property type="entry name" value="Papain-like_cys_pep_sf"/>
</dbReference>
<evidence type="ECO:0000259" key="13">
    <source>
        <dbReference type="PROSITE" id="PS50235"/>
    </source>
</evidence>
<accession>A0A8B9Z4X2</accession>
<comment type="catalytic activity">
    <reaction evidence="1">
        <text>Thiol-dependent hydrolysis of ester, thioester, amide, peptide and isopeptide bonds formed by the C-terminal Gly of ubiquitin (a 76-residue protein attached to proteins as an intracellular targeting signal).</text>
        <dbReference type="EC" id="3.4.19.12"/>
    </reaction>
</comment>
<dbReference type="InterPro" id="IPR028889">
    <property type="entry name" value="USP"/>
</dbReference>
<dbReference type="CDD" id="cd02659">
    <property type="entry name" value="peptidase_C19C"/>
    <property type="match status" value="1"/>
</dbReference>
<dbReference type="PANTHER" id="PTHR24006">
    <property type="entry name" value="UBIQUITIN CARBOXYL-TERMINAL HYDROLASE"/>
    <property type="match status" value="1"/>
</dbReference>
<evidence type="ECO:0000256" key="6">
    <source>
        <dbReference type="ARBA" id="ARBA00022801"/>
    </source>
</evidence>
<evidence type="ECO:0000256" key="12">
    <source>
        <dbReference type="SAM" id="MobiDB-lite"/>
    </source>
</evidence>
<dbReference type="PROSITE" id="PS50235">
    <property type="entry name" value="USP_3"/>
    <property type="match status" value="1"/>
</dbReference>
<keyword evidence="6" id="KW-0378">Hydrolase</keyword>
<dbReference type="Pfam" id="PF00443">
    <property type="entry name" value="UCH"/>
    <property type="match status" value="1"/>
</dbReference>
<evidence type="ECO:0000256" key="3">
    <source>
        <dbReference type="ARBA" id="ARBA00012759"/>
    </source>
</evidence>
<evidence type="ECO:0000256" key="11">
    <source>
        <dbReference type="ARBA" id="ARBA00082203"/>
    </source>
</evidence>
<dbReference type="FunFam" id="3.90.70.10:FF:000043">
    <property type="entry name" value="Ubiquitin carboxyl-terminal hydrolase 40"/>
    <property type="match status" value="1"/>
</dbReference>
<dbReference type="InterPro" id="IPR050164">
    <property type="entry name" value="Peptidase_C19"/>
</dbReference>
<evidence type="ECO:0000256" key="7">
    <source>
        <dbReference type="ARBA" id="ARBA00022807"/>
    </source>
</evidence>
<evidence type="ECO:0000256" key="5">
    <source>
        <dbReference type="ARBA" id="ARBA00022786"/>
    </source>
</evidence>
<keyword evidence="15" id="KW-1185">Reference proteome</keyword>
<dbReference type="PROSITE" id="PS00973">
    <property type="entry name" value="USP_2"/>
    <property type="match status" value="1"/>
</dbReference>
<dbReference type="GO" id="GO:0016579">
    <property type="term" value="P:protein deubiquitination"/>
    <property type="evidence" value="ECO:0007669"/>
    <property type="project" value="InterPro"/>
</dbReference>
<dbReference type="GO" id="GO:0005829">
    <property type="term" value="C:cytosol"/>
    <property type="evidence" value="ECO:0007669"/>
    <property type="project" value="TreeGrafter"/>
</dbReference>
<comment type="similarity">
    <text evidence="2">Belongs to the peptidase C19 family.</text>
</comment>
<dbReference type="EC" id="3.4.19.12" evidence="3"/>
<evidence type="ECO:0000256" key="10">
    <source>
        <dbReference type="ARBA" id="ARBA00078954"/>
    </source>
</evidence>
<dbReference type="GO" id="GO:0004843">
    <property type="term" value="F:cysteine-type deubiquitinase activity"/>
    <property type="evidence" value="ECO:0007669"/>
    <property type="project" value="UniProtKB-EC"/>
</dbReference>
<feature type="compositionally biased region" description="Polar residues" evidence="12">
    <location>
        <begin position="396"/>
        <end position="411"/>
    </location>
</feature>